<dbReference type="EMBL" id="BKAJ01000012">
    <property type="protein sequence ID" value="GEP53592.1"/>
    <property type="molecule type" value="Genomic_DNA"/>
</dbReference>
<dbReference type="Pfam" id="PF13416">
    <property type="entry name" value="SBP_bac_8"/>
    <property type="match status" value="1"/>
</dbReference>
<evidence type="ECO:0000256" key="1">
    <source>
        <dbReference type="ARBA" id="ARBA00004418"/>
    </source>
</evidence>
<evidence type="ECO:0000256" key="2">
    <source>
        <dbReference type="ARBA" id="ARBA00008520"/>
    </source>
</evidence>
<comment type="caution">
    <text evidence="5">The sequence shown here is derived from an EMBL/GenBank/DDBJ whole genome shotgun (WGS) entry which is preliminary data.</text>
</comment>
<dbReference type="PANTHER" id="PTHR43649:SF12">
    <property type="entry name" value="DIACETYLCHITOBIOSE BINDING PROTEIN DASA"/>
    <property type="match status" value="1"/>
</dbReference>
<evidence type="ECO:0000313" key="5">
    <source>
        <dbReference type="EMBL" id="GEP53592.1"/>
    </source>
</evidence>
<evidence type="ECO:0000256" key="3">
    <source>
        <dbReference type="ARBA" id="ARBA00022764"/>
    </source>
</evidence>
<dbReference type="CDD" id="cd14748">
    <property type="entry name" value="PBP2_UgpB"/>
    <property type="match status" value="1"/>
</dbReference>
<evidence type="ECO:0000313" key="6">
    <source>
        <dbReference type="Proteomes" id="UP000321058"/>
    </source>
</evidence>
<dbReference type="RefSeq" id="WP_147146369.1">
    <property type="nucleotide sequence ID" value="NZ_BKAJ01000012.1"/>
</dbReference>
<feature type="chain" id="PRO_5022089037" evidence="4">
    <location>
        <begin position="24"/>
        <end position="423"/>
    </location>
</feature>
<evidence type="ECO:0000256" key="4">
    <source>
        <dbReference type="SAM" id="SignalP"/>
    </source>
</evidence>
<dbReference type="AlphaFoldDB" id="A0A512N3N8"/>
<comment type="subcellular location">
    <subcellularLocation>
        <location evidence="1">Periplasm</location>
    </subcellularLocation>
</comment>
<keyword evidence="3" id="KW-0574">Periplasm</keyword>
<accession>A0A512N3N8</accession>
<protein>
    <submittedName>
        <fullName evidence="5">ABC transporter substrate-binding protein</fullName>
    </submittedName>
</protein>
<dbReference type="Gene3D" id="3.40.190.10">
    <property type="entry name" value="Periplasmic binding protein-like II"/>
    <property type="match status" value="2"/>
</dbReference>
<dbReference type="InterPro" id="IPR050490">
    <property type="entry name" value="Bact_solute-bd_prot1"/>
</dbReference>
<organism evidence="5 6">
    <name type="scientific">Reyranella soli</name>
    <dbReference type="NCBI Taxonomy" id="1230389"/>
    <lineage>
        <taxon>Bacteria</taxon>
        <taxon>Pseudomonadati</taxon>
        <taxon>Pseudomonadota</taxon>
        <taxon>Alphaproteobacteria</taxon>
        <taxon>Hyphomicrobiales</taxon>
        <taxon>Reyranellaceae</taxon>
        <taxon>Reyranella</taxon>
    </lineage>
</organism>
<dbReference type="OrthoDB" id="2509690at2"/>
<dbReference type="SUPFAM" id="SSF53850">
    <property type="entry name" value="Periplasmic binding protein-like II"/>
    <property type="match status" value="1"/>
</dbReference>
<comment type="similarity">
    <text evidence="2">Belongs to the bacterial solute-binding protein 1 family.</text>
</comment>
<dbReference type="GO" id="GO:0042597">
    <property type="term" value="C:periplasmic space"/>
    <property type="evidence" value="ECO:0007669"/>
    <property type="project" value="UniProtKB-SubCell"/>
</dbReference>
<proteinExistence type="inferred from homology"/>
<keyword evidence="6" id="KW-1185">Reference proteome</keyword>
<name>A0A512N3N8_9HYPH</name>
<feature type="signal peptide" evidence="4">
    <location>
        <begin position="1"/>
        <end position="23"/>
    </location>
</feature>
<dbReference type="InterPro" id="IPR006059">
    <property type="entry name" value="SBP"/>
</dbReference>
<sequence length="423" mass="45474">MKRRTLLAGGVAAATLAAPALRAQSQTEIKVLYSTPDLFKVLHEQIAAEFMKANPQYKVTFLAPLPAYEEAAQATLRAAVTNTLPDVAYQGLNRQRVFFDRGLAQPLDALIAADPDFKNYGHSPGLLDVGRFGGKQLGIGFSVSTPIIYYNADLVTKAGGDTAALPADWDGIFALARKVKALGGPVQGFHFDWDITGNWMWQALVFSNGGTMLTADEKKVAFDGPAGKSAIDALNRMVTEGTMRDVAQSVSLQDFTSGTMGIWGHSTSRLGGVTKQVGDKFKLITGPFPTQPDGRLPLGGNVAMLFAKDPAKQKAAWEYIKFATGPIGATMMVQATGYFPSALAAADDPKLLKPYYEKNPNHMVAIRQLPKSTGWYAFPGDNGIKITDVIKDHLQSVVAQKAKPDAVLPQMTKDVQALLPSQS</sequence>
<dbReference type="PANTHER" id="PTHR43649">
    <property type="entry name" value="ARABINOSE-BINDING PROTEIN-RELATED"/>
    <property type="match status" value="1"/>
</dbReference>
<gene>
    <name evidence="5" type="ORF">RSO01_07580</name>
</gene>
<dbReference type="Proteomes" id="UP000321058">
    <property type="component" value="Unassembled WGS sequence"/>
</dbReference>
<keyword evidence="4" id="KW-0732">Signal</keyword>
<reference evidence="5 6" key="1">
    <citation type="submission" date="2019-07" db="EMBL/GenBank/DDBJ databases">
        <title>Whole genome shotgun sequence of Reyranella soli NBRC 108950.</title>
        <authorList>
            <person name="Hosoyama A."/>
            <person name="Uohara A."/>
            <person name="Ohji S."/>
            <person name="Ichikawa N."/>
        </authorList>
    </citation>
    <scope>NUCLEOTIDE SEQUENCE [LARGE SCALE GENOMIC DNA]</scope>
    <source>
        <strain evidence="5 6">NBRC 108950</strain>
    </source>
</reference>